<keyword evidence="1" id="KW-0805">Transcription regulation</keyword>
<accession>A0A8J3NBZ7</accession>
<comment type="caution">
    <text evidence="4">The sequence shown here is derived from an EMBL/GenBank/DDBJ whole genome shotgun (WGS) entry which is preliminary data.</text>
</comment>
<dbReference type="PANTHER" id="PTHR34580:SF1">
    <property type="entry name" value="PROTEIN PAFC"/>
    <property type="match status" value="1"/>
</dbReference>
<dbReference type="InterPro" id="IPR036388">
    <property type="entry name" value="WH-like_DNA-bd_sf"/>
</dbReference>
<organism evidence="4 5">
    <name type="scientific">Actinocatenispora rupis</name>
    <dbReference type="NCBI Taxonomy" id="519421"/>
    <lineage>
        <taxon>Bacteria</taxon>
        <taxon>Bacillati</taxon>
        <taxon>Actinomycetota</taxon>
        <taxon>Actinomycetes</taxon>
        <taxon>Micromonosporales</taxon>
        <taxon>Micromonosporaceae</taxon>
        <taxon>Actinocatenispora</taxon>
    </lineage>
</organism>
<evidence type="ECO:0000313" key="5">
    <source>
        <dbReference type="Proteomes" id="UP000612808"/>
    </source>
</evidence>
<dbReference type="GO" id="GO:0003700">
    <property type="term" value="F:DNA-binding transcription factor activity"/>
    <property type="evidence" value="ECO:0007669"/>
    <property type="project" value="InterPro"/>
</dbReference>
<dbReference type="PROSITE" id="PS51000">
    <property type="entry name" value="HTH_DEOR_2"/>
    <property type="match status" value="1"/>
</dbReference>
<dbReference type="AlphaFoldDB" id="A0A8J3NBZ7"/>
<evidence type="ECO:0000313" key="4">
    <source>
        <dbReference type="EMBL" id="GID13864.1"/>
    </source>
</evidence>
<evidence type="ECO:0000256" key="1">
    <source>
        <dbReference type="ARBA" id="ARBA00023015"/>
    </source>
</evidence>
<evidence type="ECO:0000256" key="2">
    <source>
        <dbReference type="ARBA" id="ARBA00023163"/>
    </source>
</evidence>
<dbReference type="InterPro" id="IPR051534">
    <property type="entry name" value="CBASS_pafABC_assoc_protein"/>
</dbReference>
<dbReference type="Pfam" id="PF13280">
    <property type="entry name" value="WYL"/>
    <property type="match status" value="1"/>
</dbReference>
<feature type="domain" description="HTH deoR-type" evidence="3">
    <location>
        <begin position="2"/>
        <end position="57"/>
    </location>
</feature>
<dbReference type="InterPro" id="IPR013196">
    <property type="entry name" value="HTH_11"/>
</dbReference>
<proteinExistence type="predicted"/>
<name>A0A8J3NBZ7_9ACTN</name>
<reference evidence="4" key="1">
    <citation type="submission" date="2021-01" db="EMBL/GenBank/DDBJ databases">
        <title>Whole genome shotgun sequence of Actinocatenispora rupis NBRC 107355.</title>
        <authorList>
            <person name="Komaki H."/>
            <person name="Tamura T."/>
        </authorList>
    </citation>
    <scope>NUCLEOTIDE SEQUENCE</scope>
    <source>
        <strain evidence="4">NBRC 107355</strain>
    </source>
</reference>
<dbReference type="Proteomes" id="UP000612808">
    <property type="component" value="Unassembled WGS sequence"/>
</dbReference>
<keyword evidence="2" id="KW-0804">Transcription</keyword>
<dbReference type="InterPro" id="IPR057727">
    <property type="entry name" value="WCX_dom"/>
</dbReference>
<dbReference type="InterPro" id="IPR001034">
    <property type="entry name" value="DeoR_HTH"/>
</dbReference>
<dbReference type="Pfam" id="PF25583">
    <property type="entry name" value="WCX"/>
    <property type="match status" value="1"/>
</dbReference>
<dbReference type="InterPro" id="IPR026881">
    <property type="entry name" value="WYL_dom"/>
</dbReference>
<keyword evidence="5" id="KW-1185">Reference proteome</keyword>
<dbReference type="PROSITE" id="PS52050">
    <property type="entry name" value="WYL"/>
    <property type="match status" value="1"/>
</dbReference>
<gene>
    <name evidence="4" type="ORF">Aru02nite_47530</name>
</gene>
<dbReference type="RefSeq" id="WP_203661292.1">
    <property type="nucleotide sequence ID" value="NZ_BAAAZM010000014.1"/>
</dbReference>
<dbReference type="PANTHER" id="PTHR34580">
    <property type="match status" value="1"/>
</dbReference>
<dbReference type="Pfam" id="PF08279">
    <property type="entry name" value="HTH_11"/>
    <property type="match status" value="1"/>
</dbReference>
<dbReference type="Gene3D" id="1.10.10.10">
    <property type="entry name" value="Winged helix-like DNA-binding domain superfamily/Winged helix DNA-binding domain"/>
    <property type="match status" value="1"/>
</dbReference>
<dbReference type="SUPFAM" id="SSF46785">
    <property type="entry name" value="Winged helix' DNA-binding domain"/>
    <property type="match status" value="1"/>
</dbReference>
<evidence type="ECO:0000259" key="3">
    <source>
        <dbReference type="PROSITE" id="PS51000"/>
    </source>
</evidence>
<sequence length="328" mass="35880">MRASRLISLLLLIQSRHRLTAPQLAAELGVSERTVYRDVRALSDAGIPIYAEQGGRGGYSLVDGYRTRLTGLTRAEAEALFLSGAQTPAAALGLSDALAAAQLKVLAALPGELRDVSDRVGRRYFVDAPRWFRPTEPPRYLSELAGAVWTDRVVTATYDKERGRPGAAGRPVRRRIEPYGLVLKDAVWYLAGRVGESVRTYRVDRFAEVAATEETFERDAAFDLGEFWTARAVEFERTLLAGTATVRLTAEGTRALWYAVDRVAAEDALASAGEPDEDGSVVVRLPIESVQIAHRDLLRLGTDAEVLAPPELRELVAGTARTLAERYG</sequence>
<dbReference type="EMBL" id="BOMB01000027">
    <property type="protein sequence ID" value="GID13864.1"/>
    <property type="molecule type" value="Genomic_DNA"/>
</dbReference>
<dbReference type="InterPro" id="IPR036390">
    <property type="entry name" value="WH_DNA-bd_sf"/>
</dbReference>
<protein>
    <submittedName>
        <fullName evidence="4">Transcriptional regulator</fullName>
    </submittedName>
</protein>